<evidence type="ECO:0000256" key="1">
    <source>
        <dbReference type="SAM" id="SignalP"/>
    </source>
</evidence>
<gene>
    <name evidence="2" type="ORF">ACFPIJ_30995</name>
</gene>
<protein>
    <recommendedName>
        <fullName evidence="4">DUF5666 domain-containing protein</fullName>
    </recommendedName>
</protein>
<keyword evidence="3" id="KW-1185">Reference proteome</keyword>
<dbReference type="Proteomes" id="UP001595912">
    <property type="component" value="Unassembled WGS sequence"/>
</dbReference>
<evidence type="ECO:0008006" key="4">
    <source>
        <dbReference type="Google" id="ProtNLM"/>
    </source>
</evidence>
<evidence type="ECO:0000313" key="2">
    <source>
        <dbReference type="EMBL" id="MFC5002247.1"/>
    </source>
</evidence>
<reference evidence="3" key="1">
    <citation type="journal article" date="2019" name="Int. J. Syst. Evol. Microbiol.">
        <title>The Global Catalogue of Microorganisms (GCM) 10K type strain sequencing project: providing services to taxonomists for standard genome sequencing and annotation.</title>
        <authorList>
            <consortium name="The Broad Institute Genomics Platform"/>
            <consortium name="The Broad Institute Genome Sequencing Center for Infectious Disease"/>
            <person name="Wu L."/>
            <person name="Ma J."/>
        </authorList>
    </citation>
    <scope>NUCLEOTIDE SEQUENCE [LARGE SCALE GENOMIC DNA]</scope>
    <source>
        <strain evidence="3">CGMCC 4.7152</strain>
    </source>
</reference>
<name>A0ABV9W0R8_9ACTN</name>
<evidence type="ECO:0000313" key="3">
    <source>
        <dbReference type="Proteomes" id="UP001595912"/>
    </source>
</evidence>
<accession>A0ABV9W0R8</accession>
<dbReference type="EMBL" id="JBHSIU010000041">
    <property type="protein sequence ID" value="MFC5002247.1"/>
    <property type="molecule type" value="Genomic_DNA"/>
</dbReference>
<dbReference type="RefSeq" id="WP_380120147.1">
    <property type="nucleotide sequence ID" value="NZ_JBHSIU010000041.1"/>
</dbReference>
<feature type="signal peptide" evidence="1">
    <location>
        <begin position="1"/>
        <end position="29"/>
    </location>
</feature>
<feature type="chain" id="PRO_5047500518" description="DUF5666 domain-containing protein" evidence="1">
    <location>
        <begin position="30"/>
        <end position="119"/>
    </location>
</feature>
<keyword evidence="1" id="KW-0732">Signal</keyword>
<comment type="caution">
    <text evidence="2">The sequence shown here is derived from an EMBL/GenBank/DDBJ whole genome shotgun (WGS) entry which is preliminary data.</text>
</comment>
<sequence length="119" mass="11896">MSRRLHRAAGLIAVAVAGGQILAPGNAWAAATTTPAVAVSAVGTVTSVRTADSTLVVTRAYRFRDSRPKTVKFSLTSSTAVVVNGSASGLGAVRAGMQVTVTGTQTGSALVAARVVASR</sequence>
<organism evidence="2 3">
    <name type="scientific">Dactylosporangium cerinum</name>
    <dbReference type="NCBI Taxonomy" id="1434730"/>
    <lineage>
        <taxon>Bacteria</taxon>
        <taxon>Bacillati</taxon>
        <taxon>Actinomycetota</taxon>
        <taxon>Actinomycetes</taxon>
        <taxon>Micromonosporales</taxon>
        <taxon>Micromonosporaceae</taxon>
        <taxon>Dactylosporangium</taxon>
    </lineage>
</organism>
<proteinExistence type="predicted"/>